<reference evidence="3 4" key="1">
    <citation type="submission" date="2018-12" db="EMBL/GenBank/DDBJ databases">
        <title>Sphingomonas sp. HMF7854 Genome sequencing and assembly.</title>
        <authorList>
            <person name="Cha I."/>
            <person name="Kang H."/>
            <person name="Kim H."/>
            <person name="Kang J."/>
            <person name="Joh K."/>
        </authorList>
    </citation>
    <scope>NUCLEOTIDE SEQUENCE [LARGE SCALE GENOMIC DNA]</scope>
    <source>
        <strain evidence="3 4">HMF7854</strain>
    </source>
</reference>
<feature type="chain" id="PRO_5018749510" description="Glycosyltransferase RgtA/B/C/D-like domain-containing protein" evidence="2">
    <location>
        <begin position="28"/>
        <end position="474"/>
    </location>
</feature>
<dbReference type="EMBL" id="RWJF01000001">
    <property type="protein sequence ID" value="RST30561.1"/>
    <property type="molecule type" value="Genomic_DNA"/>
</dbReference>
<feature type="transmembrane region" description="Helical" evidence="1">
    <location>
        <begin position="186"/>
        <end position="204"/>
    </location>
</feature>
<proteinExistence type="predicted"/>
<protein>
    <recommendedName>
        <fullName evidence="5">Glycosyltransferase RgtA/B/C/D-like domain-containing protein</fullName>
    </recommendedName>
</protein>
<feature type="transmembrane region" description="Helical" evidence="1">
    <location>
        <begin position="437"/>
        <end position="458"/>
    </location>
</feature>
<feature type="transmembrane region" description="Helical" evidence="1">
    <location>
        <begin position="413"/>
        <end position="430"/>
    </location>
</feature>
<evidence type="ECO:0000256" key="2">
    <source>
        <dbReference type="SAM" id="SignalP"/>
    </source>
</evidence>
<evidence type="ECO:0000313" key="4">
    <source>
        <dbReference type="Proteomes" id="UP000274661"/>
    </source>
</evidence>
<feature type="transmembrane region" description="Helical" evidence="1">
    <location>
        <begin position="70"/>
        <end position="93"/>
    </location>
</feature>
<feature type="signal peptide" evidence="2">
    <location>
        <begin position="1"/>
        <end position="27"/>
    </location>
</feature>
<feature type="transmembrane region" description="Helical" evidence="1">
    <location>
        <begin position="149"/>
        <end position="174"/>
    </location>
</feature>
<keyword evidence="2" id="KW-0732">Signal</keyword>
<dbReference type="AlphaFoldDB" id="A0A3R9WPX9"/>
<accession>A0A3R9WPX9</accession>
<keyword evidence="1" id="KW-1133">Transmembrane helix</keyword>
<sequence>MSEPRWRRWPWPALLALLLGAQVLALAAPGFAQYDTVAQYQQVLSGEWDDWHPPAMVALWSLVRHWGPGAAPLFFVQFGLYAVGVALWCAALWAGERRAAAWLMLLLGFSPLLLGWQLVVLKDAQMLGALVAASGLVGWHRLRSRRLPFWAVLIAMLLVGYATLVRSNAVFAAVPLAVLLLPLERWWVRLALIAGGSLLVIGITPTINGRIFHAEPTGVANSLPVYSLAAIADRTPASAVSLFSPEERQVIAAKHCVKSFFWDSLGEPEMCGGVVERVQDLPTATLYAALAAAIVRHPLAYAEHRLSHWNMSERWLVPPGLILATPPDTSEPNEVGLATPGAAAQWFQLGPARVEAGTPLGWPIVWTLVALLLLPVVWRGRTAAERLALALAGSALGLEASFLLVSISSDLRYHLWPMFAAALALLLAAPGIRRGQWLGGAAAVLLLVGAGLASRWSLPRAPDSYHSELTSPRA</sequence>
<feature type="transmembrane region" description="Helical" evidence="1">
    <location>
        <begin position="100"/>
        <end position="118"/>
    </location>
</feature>
<dbReference type="OrthoDB" id="7957736at2"/>
<name>A0A3R9WPX9_9SPHN</name>
<keyword evidence="4" id="KW-1185">Reference proteome</keyword>
<keyword evidence="1" id="KW-0472">Membrane</keyword>
<comment type="caution">
    <text evidence="3">The sequence shown here is derived from an EMBL/GenBank/DDBJ whole genome shotgun (WGS) entry which is preliminary data.</text>
</comment>
<evidence type="ECO:0008006" key="5">
    <source>
        <dbReference type="Google" id="ProtNLM"/>
    </source>
</evidence>
<evidence type="ECO:0000313" key="3">
    <source>
        <dbReference type="EMBL" id="RST30561.1"/>
    </source>
</evidence>
<feature type="transmembrane region" description="Helical" evidence="1">
    <location>
        <begin position="360"/>
        <end position="378"/>
    </location>
</feature>
<gene>
    <name evidence="3" type="ORF">HMF7854_06735</name>
</gene>
<evidence type="ECO:0000256" key="1">
    <source>
        <dbReference type="SAM" id="Phobius"/>
    </source>
</evidence>
<organism evidence="3 4">
    <name type="scientific">Sphingomonas ginkgonis</name>
    <dbReference type="NCBI Taxonomy" id="2315330"/>
    <lineage>
        <taxon>Bacteria</taxon>
        <taxon>Pseudomonadati</taxon>
        <taxon>Pseudomonadota</taxon>
        <taxon>Alphaproteobacteria</taxon>
        <taxon>Sphingomonadales</taxon>
        <taxon>Sphingomonadaceae</taxon>
        <taxon>Sphingomonas</taxon>
    </lineage>
</organism>
<keyword evidence="1" id="KW-0812">Transmembrane</keyword>
<dbReference type="Proteomes" id="UP000274661">
    <property type="component" value="Unassembled WGS sequence"/>
</dbReference>
<feature type="transmembrane region" description="Helical" evidence="1">
    <location>
        <begin position="387"/>
        <end position="407"/>
    </location>
</feature>